<name>A0AAV2EDJ7_9ROSI</name>
<dbReference type="AlphaFoldDB" id="A0AAV2EDJ7"/>
<feature type="transmembrane region" description="Helical" evidence="1">
    <location>
        <begin position="146"/>
        <end position="165"/>
    </location>
</feature>
<organism evidence="2 3">
    <name type="scientific">Linum trigynum</name>
    <dbReference type="NCBI Taxonomy" id="586398"/>
    <lineage>
        <taxon>Eukaryota</taxon>
        <taxon>Viridiplantae</taxon>
        <taxon>Streptophyta</taxon>
        <taxon>Embryophyta</taxon>
        <taxon>Tracheophyta</taxon>
        <taxon>Spermatophyta</taxon>
        <taxon>Magnoliopsida</taxon>
        <taxon>eudicotyledons</taxon>
        <taxon>Gunneridae</taxon>
        <taxon>Pentapetalae</taxon>
        <taxon>rosids</taxon>
        <taxon>fabids</taxon>
        <taxon>Malpighiales</taxon>
        <taxon>Linaceae</taxon>
        <taxon>Linum</taxon>
    </lineage>
</organism>
<evidence type="ECO:0000313" key="3">
    <source>
        <dbReference type="Proteomes" id="UP001497516"/>
    </source>
</evidence>
<feature type="transmembrane region" description="Helical" evidence="1">
    <location>
        <begin position="50"/>
        <end position="69"/>
    </location>
</feature>
<feature type="transmembrane region" description="Helical" evidence="1">
    <location>
        <begin position="202"/>
        <end position="222"/>
    </location>
</feature>
<evidence type="ECO:0000256" key="1">
    <source>
        <dbReference type="SAM" id="Phobius"/>
    </source>
</evidence>
<keyword evidence="3" id="KW-1185">Reference proteome</keyword>
<dbReference type="EMBL" id="OZ034817">
    <property type="protein sequence ID" value="CAL1383985.1"/>
    <property type="molecule type" value="Genomic_DNA"/>
</dbReference>
<gene>
    <name evidence="2" type="ORF">LTRI10_LOCUS25222</name>
</gene>
<accession>A0AAV2EDJ7</accession>
<reference evidence="2 3" key="1">
    <citation type="submission" date="2024-04" db="EMBL/GenBank/DDBJ databases">
        <authorList>
            <person name="Fracassetti M."/>
        </authorList>
    </citation>
    <scope>NUCLEOTIDE SEQUENCE [LARGE SCALE GENOMIC DNA]</scope>
</reference>
<feature type="transmembrane region" description="Helical" evidence="1">
    <location>
        <begin position="81"/>
        <end position="99"/>
    </location>
</feature>
<keyword evidence="1" id="KW-0812">Transmembrane</keyword>
<dbReference type="Proteomes" id="UP001497516">
    <property type="component" value="Chromosome 4"/>
</dbReference>
<keyword evidence="1" id="KW-1133">Transmembrane helix</keyword>
<keyword evidence="1" id="KW-0472">Membrane</keyword>
<proteinExistence type="predicted"/>
<sequence length="237" mass="26122">MASSTTGAMKALTVDYPSIIARPVTTIPYFKKPNGISLFYTLFSRFSDTFVFLVIALLSYTGFVTAALLTQSAPARTDGVFLLGVFTGVGYPFLFLYFNKIHQWRKTNLAKRLFFNPPGVLSNSFGSLIFMSLNCVKIWAGVYNSAYALIALLGVLVIVSMYLALRPTYGYRIIDGLLAAVALYGFVARRNDDVTHGDDGSMVNPCLIAFASCLITMFYYYFEAKAKEAENPNGVAK</sequence>
<protein>
    <submittedName>
        <fullName evidence="2">Uncharacterized protein</fullName>
    </submittedName>
</protein>
<feature type="transmembrane region" description="Helical" evidence="1">
    <location>
        <begin position="172"/>
        <end position="190"/>
    </location>
</feature>
<evidence type="ECO:0000313" key="2">
    <source>
        <dbReference type="EMBL" id="CAL1383985.1"/>
    </source>
</evidence>